<evidence type="ECO:0000256" key="1">
    <source>
        <dbReference type="SAM" id="Phobius"/>
    </source>
</evidence>
<name>A0AAD7WPW8_9TELE</name>
<dbReference type="EMBL" id="JAINUG010000052">
    <property type="protein sequence ID" value="KAJ8404653.1"/>
    <property type="molecule type" value="Genomic_DNA"/>
</dbReference>
<keyword evidence="1" id="KW-0472">Membrane</keyword>
<evidence type="ECO:0000313" key="3">
    <source>
        <dbReference type="Proteomes" id="UP001221898"/>
    </source>
</evidence>
<keyword evidence="3" id="KW-1185">Reference proteome</keyword>
<accession>A0AAD7WPW8</accession>
<evidence type="ECO:0000313" key="2">
    <source>
        <dbReference type="EMBL" id="KAJ8404653.1"/>
    </source>
</evidence>
<dbReference type="AlphaFoldDB" id="A0AAD7WPW8"/>
<proteinExistence type="predicted"/>
<feature type="transmembrane region" description="Helical" evidence="1">
    <location>
        <begin position="36"/>
        <end position="56"/>
    </location>
</feature>
<comment type="caution">
    <text evidence="2">The sequence shown here is derived from an EMBL/GenBank/DDBJ whole genome shotgun (WGS) entry which is preliminary data.</text>
</comment>
<keyword evidence="1" id="KW-1133">Transmembrane helix</keyword>
<protein>
    <submittedName>
        <fullName evidence="2">Uncharacterized protein</fullName>
    </submittedName>
</protein>
<organism evidence="2 3">
    <name type="scientific">Aldrovandia affinis</name>
    <dbReference type="NCBI Taxonomy" id="143900"/>
    <lineage>
        <taxon>Eukaryota</taxon>
        <taxon>Metazoa</taxon>
        <taxon>Chordata</taxon>
        <taxon>Craniata</taxon>
        <taxon>Vertebrata</taxon>
        <taxon>Euteleostomi</taxon>
        <taxon>Actinopterygii</taxon>
        <taxon>Neopterygii</taxon>
        <taxon>Teleostei</taxon>
        <taxon>Notacanthiformes</taxon>
        <taxon>Halosauridae</taxon>
        <taxon>Aldrovandia</taxon>
    </lineage>
</organism>
<reference evidence="2" key="1">
    <citation type="journal article" date="2023" name="Science">
        <title>Genome structures resolve the early diversification of teleost fishes.</title>
        <authorList>
            <person name="Parey E."/>
            <person name="Louis A."/>
            <person name="Montfort J."/>
            <person name="Bouchez O."/>
            <person name="Roques C."/>
            <person name="Iampietro C."/>
            <person name="Lluch J."/>
            <person name="Castinel A."/>
            <person name="Donnadieu C."/>
            <person name="Desvignes T."/>
            <person name="Floi Bucao C."/>
            <person name="Jouanno E."/>
            <person name="Wen M."/>
            <person name="Mejri S."/>
            <person name="Dirks R."/>
            <person name="Jansen H."/>
            <person name="Henkel C."/>
            <person name="Chen W.J."/>
            <person name="Zahm M."/>
            <person name="Cabau C."/>
            <person name="Klopp C."/>
            <person name="Thompson A.W."/>
            <person name="Robinson-Rechavi M."/>
            <person name="Braasch I."/>
            <person name="Lecointre G."/>
            <person name="Bobe J."/>
            <person name="Postlethwait J.H."/>
            <person name="Berthelot C."/>
            <person name="Roest Crollius H."/>
            <person name="Guiguen Y."/>
        </authorList>
    </citation>
    <scope>NUCLEOTIDE SEQUENCE</scope>
    <source>
        <strain evidence="2">NC1722</strain>
    </source>
</reference>
<gene>
    <name evidence="2" type="ORF">AAFF_G00335160</name>
</gene>
<sequence length="92" mass="10817">MVMERVQCVFLYGYCGRSKPQSKLHITEDFYPLVSLWKVIFFLMLCLASICIPLLVRSWRKLNEKYQYTCNSAALRLPIKSVEIYSCLRSGR</sequence>
<dbReference type="Proteomes" id="UP001221898">
    <property type="component" value="Unassembled WGS sequence"/>
</dbReference>
<keyword evidence="1" id="KW-0812">Transmembrane</keyword>